<evidence type="ECO:0000256" key="1">
    <source>
        <dbReference type="ARBA" id="ARBA00022448"/>
    </source>
</evidence>
<keyword evidence="2" id="KW-0547">Nucleotide-binding</keyword>
<evidence type="ECO:0000259" key="4">
    <source>
        <dbReference type="PROSITE" id="PS50893"/>
    </source>
</evidence>
<dbReference type="GO" id="GO:0016887">
    <property type="term" value="F:ATP hydrolysis activity"/>
    <property type="evidence" value="ECO:0007669"/>
    <property type="project" value="InterPro"/>
</dbReference>
<dbReference type="GO" id="GO:0005524">
    <property type="term" value="F:ATP binding"/>
    <property type="evidence" value="ECO:0007669"/>
    <property type="project" value="UniProtKB-KW"/>
</dbReference>
<protein>
    <recommendedName>
        <fullName evidence="4">ABC transporter domain-containing protein</fullName>
    </recommendedName>
</protein>
<evidence type="ECO:0000313" key="5">
    <source>
        <dbReference type="EMBL" id="OQP52565.1"/>
    </source>
</evidence>
<dbReference type="Proteomes" id="UP000192610">
    <property type="component" value="Unassembled WGS sequence"/>
</dbReference>
<keyword evidence="3" id="KW-0067">ATP-binding</keyword>
<dbReference type="EMBL" id="LVXG01000008">
    <property type="protein sequence ID" value="OQP52565.1"/>
    <property type="molecule type" value="Genomic_DNA"/>
</dbReference>
<organism evidence="5 6">
    <name type="scientific">Niastella yeongjuensis</name>
    <dbReference type="NCBI Taxonomy" id="354355"/>
    <lineage>
        <taxon>Bacteria</taxon>
        <taxon>Pseudomonadati</taxon>
        <taxon>Bacteroidota</taxon>
        <taxon>Chitinophagia</taxon>
        <taxon>Chitinophagales</taxon>
        <taxon>Chitinophagaceae</taxon>
        <taxon>Niastella</taxon>
    </lineage>
</organism>
<dbReference type="OrthoDB" id="9802264at2"/>
<dbReference type="SMART" id="SM00382">
    <property type="entry name" value="AAA"/>
    <property type="match status" value="1"/>
</dbReference>
<dbReference type="SUPFAM" id="SSF52540">
    <property type="entry name" value="P-loop containing nucleoside triphosphate hydrolases"/>
    <property type="match status" value="1"/>
</dbReference>
<dbReference type="STRING" id="354355.SAMN05660816_05373"/>
<dbReference type="Gene3D" id="3.40.50.300">
    <property type="entry name" value="P-loop containing nucleotide triphosphate hydrolases"/>
    <property type="match status" value="1"/>
</dbReference>
<dbReference type="PROSITE" id="PS50893">
    <property type="entry name" value="ABC_TRANSPORTER_2"/>
    <property type="match status" value="1"/>
</dbReference>
<name>A0A1V9F2T7_9BACT</name>
<dbReference type="InterPro" id="IPR050093">
    <property type="entry name" value="ABC_SmlMolc_Importer"/>
</dbReference>
<evidence type="ECO:0000256" key="3">
    <source>
        <dbReference type="ARBA" id="ARBA00022840"/>
    </source>
</evidence>
<dbReference type="PANTHER" id="PTHR42781">
    <property type="entry name" value="SPERMIDINE/PUTRESCINE IMPORT ATP-BINDING PROTEIN POTA"/>
    <property type="match status" value="1"/>
</dbReference>
<accession>A0A1V9F2T7</accession>
<dbReference type="RefSeq" id="WP_081198040.1">
    <property type="nucleotide sequence ID" value="NZ_FOCZ01000012.1"/>
</dbReference>
<feature type="domain" description="ABC transporter" evidence="4">
    <location>
        <begin position="16"/>
        <end position="262"/>
    </location>
</feature>
<evidence type="ECO:0000313" key="6">
    <source>
        <dbReference type="Proteomes" id="UP000192610"/>
    </source>
</evidence>
<keyword evidence="1" id="KW-0813">Transport</keyword>
<sequence length="286" mass="32235">METTAPAAYEQKGVILHVENLSVSYGDRVIIRDINLSEKDTVRPNRQQGQIIAFLGRSGRGKSTLFRALTGMEKPATGRVLIPDLSKPVTDGQQPAKQVQEGDVGFVNQKYTLFRHKTVYNTLLFALRKTTLSKQEKDEKITQYLNDWGLTNCKDQFPNFLSGGQRQRTAILEQLLSSGHYMVLDEPFSGLDIGNIENVKKAFQLINQSHELNTIMFSTHDIELAVELADSIYIVGYKQEDNGQTGSVGTIVKHFDLKQMGLAWQERFTGQHLECVQEVKNIMLKS</sequence>
<dbReference type="AlphaFoldDB" id="A0A1V9F2T7"/>
<gene>
    <name evidence="5" type="ORF">A4H97_24895</name>
</gene>
<keyword evidence="6" id="KW-1185">Reference proteome</keyword>
<dbReference type="PANTHER" id="PTHR42781:SF4">
    <property type="entry name" value="SPERMIDINE_PUTRESCINE IMPORT ATP-BINDING PROTEIN POTA"/>
    <property type="match status" value="1"/>
</dbReference>
<dbReference type="Pfam" id="PF00005">
    <property type="entry name" value="ABC_tran"/>
    <property type="match status" value="1"/>
</dbReference>
<dbReference type="InterPro" id="IPR003593">
    <property type="entry name" value="AAA+_ATPase"/>
</dbReference>
<dbReference type="InterPro" id="IPR027417">
    <property type="entry name" value="P-loop_NTPase"/>
</dbReference>
<proteinExistence type="predicted"/>
<comment type="caution">
    <text evidence="5">The sequence shown here is derived from an EMBL/GenBank/DDBJ whole genome shotgun (WGS) entry which is preliminary data.</text>
</comment>
<evidence type="ECO:0000256" key="2">
    <source>
        <dbReference type="ARBA" id="ARBA00022741"/>
    </source>
</evidence>
<dbReference type="InterPro" id="IPR003439">
    <property type="entry name" value="ABC_transporter-like_ATP-bd"/>
</dbReference>
<reference evidence="6" key="1">
    <citation type="submission" date="2016-04" db="EMBL/GenBank/DDBJ databases">
        <authorList>
            <person name="Chen L."/>
            <person name="Zhuang W."/>
            <person name="Wang G."/>
        </authorList>
    </citation>
    <scope>NUCLEOTIDE SEQUENCE [LARGE SCALE GENOMIC DNA]</scope>
    <source>
        <strain evidence="6">17621</strain>
    </source>
</reference>